<evidence type="ECO:0000313" key="8">
    <source>
        <dbReference type="Proteomes" id="UP000028725"/>
    </source>
</evidence>
<dbReference type="PANTHER" id="PTHR43547:SF2">
    <property type="entry name" value="HYBRID SIGNAL TRANSDUCTION HISTIDINE KINASE C"/>
    <property type="match status" value="1"/>
</dbReference>
<name>A0A085WNT5_9BACT</name>
<feature type="domain" description="Response regulatory" evidence="6">
    <location>
        <begin position="3"/>
        <end position="113"/>
    </location>
</feature>
<dbReference type="PROSITE" id="PS50109">
    <property type="entry name" value="HIS_KIN"/>
    <property type="match status" value="1"/>
</dbReference>
<dbReference type="OrthoDB" id="9812260at2"/>
<dbReference type="PROSITE" id="PS50110">
    <property type="entry name" value="RESPONSE_REGULATORY"/>
    <property type="match status" value="1"/>
</dbReference>
<dbReference type="PATRIC" id="fig|394096.3.peg.2422"/>
<comment type="caution">
    <text evidence="7">The sequence shown here is derived from an EMBL/GenBank/DDBJ whole genome shotgun (WGS) entry which is preliminary data.</text>
</comment>
<dbReference type="InterPro" id="IPR001789">
    <property type="entry name" value="Sig_transdc_resp-reg_receiver"/>
</dbReference>
<gene>
    <name evidence="7" type="ORF">DB31_6323</name>
</gene>
<evidence type="ECO:0000313" key="7">
    <source>
        <dbReference type="EMBL" id="KFE69348.1"/>
    </source>
</evidence>
<sequence>MSLVLVADDEPAVLEVLSQVVEDLGHDVLLARDGEEAFGLARAKRPQLVVTDHMMPRLSGLELCRKLKGDQALKDVPVILLSAVLPQGVPEAAAFLHKPFEITDFEAVIRQSLGHVPEQRLSPDAPPVEALGHWMAHTLQGPLAAAREQLQRLQVAPMVDQQVVEALGTHLRYMEFLSRSLQEAARLTAGSVTLHPVSGDLSQHLRRVVEAWQAQAPAVPIQLQGPGEPVELRFDPERIRQVFDGLLANAVHHGGGRGAVRVELTASQSLVTVRVRDEGPGLTDHELPRLFTPFQVRTDDGGTGLGLYIASELARLHGGALSVETQLNKGSTFSLLLPRG</sequence>
<dbReference type="PRINTS" id="PR00344">
    <property type="entry name" value="BCTRLSENSOR"/>
</dbReference>
<dbReference type="Proteomes" id="UP000028725">
    <property type="component" value="Unassembled WGS sequence"/>
</dbReference>
<keyword evidence="8" id="KW-1185">Reference proteome</keyword>
<dbReference type="SUPFAM" id="SSF52172">
    <property type="entry name" value="CheY-like"/>
    <property type="match status" value="1"/>
</dbReference>
<dbReference type="EMBL" id="JMCB01000004">
    <property type="protein sequence ID" value="KFE69348.1"/>
    <property type="molecule type" value="Genomic_DNA"/>
</dbReference>
<dbReference type="STRING" id="394096.DB31_6323"/>
<evidence type="ECO:0000259" key="5">
    <source>
        <dbReference type="PROSITE" id="PS50109"/>
    </source>
</evidence>
<dbReference type="Pfam" id="PF02518">
    <property type="entry name" value="HATPase_c"/>
    <property type="match status" value="1"/>
</dbReference>
<dbReference type="InterPro" id="IPR004358">
    <property type="entry name" value="Sig_transdc_His_kin-like_C"/>
</dbReference>
<evidence type="ECO:0000256" key="1">
    <source>
        <dbReference type="ARBA" id="ARBA00000085"/>
    </source>
</evidence>
<reference evidence="7 8" key="1">
    <citation type="submission" date="2014-04" db="EMBL/GenBank/DDBJ databases">
        <title>Genome assembly of Hyalangium minutum DSM 14724.</title>
        <authorList>
            <person name="Sharma G."/>
            <person name="Subramanian S."/>
        </authorList>
    </citation>
    <scope>NUCLEOTIDE SEQUENCE [LARGE SCALE GENOMIC DNA]</scope>
    <source>
        <strain evidence="7 8">DSM 14724</strain>
    </source>
</reference>
<evidence type="ECO:0000256" key="3">
    <source>
        <dbReference type="ARBA" id="ARBA00022553"/>
    </source>
</evidence>
<proteinExistence type="predicted"/>
<dbReference type="CDD" id="cd00075">
    <property type="entry name" value="HATPase"/>
    <property type="match status" value="1"/>
</dbReference>
<evidence type="ECO:0000259" key="6">
    <source>
        <dbReference type="PROSITE" id="PS50110"/>
    </source>
</evidence>
<dbReference type="AlphaFoldDB" id="A0A085WNT5"/>
<dbReference type="Pfam" id="PF00072">
    <property type="entry name" value="Response_reg"/>
    <property type="match status" value="1"/>
</dbReference>
<dbReference type="GO" id="GO:0000155">
    <property type="term" value="F:phosphorelay sensor kinase activity"/>
    <property type="evidence" value="ECO:0007669"/>
    <property type="project" value="TreeGrafter"/>
</dbReference>
<dbReference type="EC" id="2.7.13.3" evidence="2"/>
<evidence type="ECO:0000256" key="2">
    <source>
        <dbReference type="ARBA" id="ARBA00012438"/>
    </source>
</evidence>
<feature type="domain" description="Histidine kinase" evidence="5">
    <location>
        <begin position="134"/>
        <end position="340"/>
    </location>
</feature>
<dbReference type="SMART" id="SM00387">
    <property type="entry name" value="HATPase_c"/>
    <property type="match status" value="1"/>
</dbReference>
<dbReference type="RefSeq" id="WP_044186499.1">
    <property type="nucleotide sequence ID" value="NZ_JMCB01000004.1"/>
</dbReference>
<organism evidence="7 8">
    <name type="scientific">Hyalangium minutum</name>
    <dbReference type="NCBI Taxonomy" id="394096"/>
    <lineage>
        <taxon>Bacteria</taxon>
        <taxon>Pseudomonadati</taxon>
        <taxon>Myxococcota</taxon>
        <taxon>Myxococcia</taxon>
        <taxon>Myxococcales</taxon>
        <taxon>Cystobacterineae</taxon>
        <taxon>Archangiaceae</taxon>
        <taxon>Hyalangium</taxon>
    </lineage>
</organism>
<dbReference type="Gene3D" id="3.40.50.2300">
    <property type="match status" value="1"/>
</dbReference>
<dbReference type="InterPro" id="IPR036890">
    <property type="entry name" value="HATPase_C_sf"/>
</dbReference>
<accession>A0A085WNT5</accession>
<comment type="catalytic activity">
    <reaction evidence="1">
        <text>ATP + protein L-histidine = ADP + protein N-phospho-L-histidine.</text>
        <dbReference type="EC" id="2.7.13.3"/>
    </reaction>
</comment>
<dbReference type="InterPro" id="IPR003594">
    <property type="entry name" value="HATPase_dom"/>
</dbReference>
<evidence type="ECO:0000256" key="4">
    <source>
        <dbReference type="PROSITE-ProRule" id="PRU00169"/>
    </source>
</evidence>
<dbReference type="InterPro" id="IPR005467">
    <property type="entry name" value="His_kinase_dom"/>
</dbReference>
<dbReference type="InterPro" id="IPR011006">
    <property type="entry name" value="CheY-like_superfamily"/>
</dbReference>
<dbReference type="Gene3D" id="3.30.565.10">
    <property type="entry name" value="Histidine kinase-like ATPase, C-terminal domain"/>
    <property type="match status" value="1"/>
</dbReference>
<protein>
    <recommendedName>
        <fullName evidence="2">histidine kinase</fullName>
        <ecNumber evidence="2">2.7.13.3</ecNumber>
    </recommendedName>
</protein>
<feature type="modified residue" description="4-aspartylphosphate" evidence="4">
    <location>
        <position position="52"/>
    </location>
</feature>
<dbReference type="PANTHER" id="PTHR43547">
    <property type="entry name" value="TWO-COMPONENT HISTIDINE KINASE"/>
    <property type="match status" value="1"/>
</dbReference>
<dbReference type="SUPFAM" id="SSF55874">
    <property type="entry name" value="ATPase domain of HSP90 chaperone/DNA topoisomerase II/histidine kinase"/>
    <property type="match status" value="1"/>
</dbReference>
<dbReference type="SMART" id="SM00448">
    <property type="entry name" value="REC"/>
    <property type="match status" value="1"/>
</dbReference>
<keyword evidence="3 4" id="KW-0597">Phosphoprotein</keyword>